<dbReference type="Proteomes" id="UP000305887">
    <property type="component" value="Unassembled WGS sequence"/>
</dbReference>
<dbReference type="RefSeq" id="WP_139076850.1">
    <property type="nucleotide sequence ID" value="NZ_VDFU01000012.1"/>
</dbReference>
<reference evidence="1 2" key="1">
    <citation type="submission" date="2019-06" db="EMBL/GenBank/DDBJ databases">
        <title>YIM 131921 draft genome.</title>
        <authorList>
            <person name="Jiang L."/>
        </authorList>
    </citation>
    <scope>NUCLEOTIDE SEQUENCE [LARGE SCALE GENOMIC DNA]</scope>
    <source>
        <strain evidence="1 2">YIM 131921</strain>
    </source>
</reference>
<name>A0A5C4MWC8_9RHOB</name>
<protein>
    <submittedName>
        <fullName evidence="1">Helix-turn-helix domain-containing protein</fullName>
    </submittedName>
</protein>
<organism evidence="1 2">
    <name type="scientific">Rubellimicrobium rubrum</name>
    <dbReference type="NCBI Taxonomy" id="2585369"/>
    <lineage>
        <taxon>Bacteria</taxon>
        <taxon>Pseudomonadati</taxon>
        <taxon>Pseudomonadota</taxon>
        <taxon>Alphaproteobacteria</taxon>
        <taxon>Rhodobacterales</taxon>
        <taxon>Roseobacteraceae</taxon>
        <taxon>Rubellimicrobium</taxon>
    </lineage>
</organism>
<comment type="caution">
    <text evidence="1">The sequence shown here is derived from an EMBL/GenBank/DDBJ whole genome shotgun (WGS) entry which is preliminary data.</text>
</comment>
<accession>A0A5C4MWC8</accession>
<dbReference type="EMBL" id="VDFU01000012">
    <property type="protein sequence ID" value="TNC49303.1"/>
    <property type="molecule type" value="Genomic_DNA"/>
</dbReference>
<gene>
    <name evidence="1" type="ORF">FHG66_11215</name>
</gene>
<evidence type="ECO:0000313" key="1">
    <source>
        <dbReference type="EMBL" id="TNC49303.1"/>
    </source>
</evidence>
<sequence length="59" mass="6639">MNPPQAAQYSGGLSTSFLAKLRMEKNRHRGPAFVKVGRAILYRKADLDHWLASLIVEVE</sequence>
<dbReference type="AlphaFoldDB" id="A0A5C4MWC8"/>
<dbReference type="OrthoDB" id="9806994at2"/>
<keyword evidence="2" id="KW-1185">Reference proteome</keyword>
<proteinExistence type="predicted"/>
<evidence type="ECO:0000313" key="2">
    <source>
        <dbReference type="Proteomes" id="UP000305887"/>
    </source>
</evidence>